<dbReference type="Gene3D" id="3.40.50.300">
    <property type="entry name" value="P-loop containing nucleotide triphosphate hydrolases"/>
    <property type="match status" value="1"/>
</dbReference>
<comment type="subcellular location">
    <subcellularLocation>
        <location evidence="10">Cell membrane</location>
        <topology evidence="10">Peripheral membrane protein</topology>
        <orientation evidence="10">Cytoplasmic side</orientation>
    </subcellularLocation>
    <subcellularLocation>
        <location evidence="10">Cytoplasm</location>
    </subcellularLocation>
</comment>
<dbReference type="RefSeq" id="WP_004954150.1">
    <property type="nucleotide sequence ID" value="NZ_CP024632.1"/>
</dbReference>
<dbReference type="GO" id="GO:0005047">
    <property type="term" value="F:signal recognition particle binding"/>
    <property type="evidence" value="ECO:0007669"/>
    <property type="project" value="TreeGrafter"/>
</dbReference>
<dbReference type="STRING" id="40215.BVL33_10320"/>
<dbReference type="Gene3D" id="1.20.120.140">
    <property type="entry name" value="Signal recognition particle SRP54, nucleotide-binding domain"/>
    <property type="match status" value="1"/>
</dbReference>
<dbReference type="SMART" id="SM00962">
    <property type="entry name" value="SRP54"/>
    <property type="match status" value="1"/>
</dbReference>
<feature type="binding site" evidence="10">
    <location>
        <begin position="264"/>
        <end position="268"/>
    </location>
    <ligand>
        <name>GTP</name>
        <dbReference type="ChEBI" id="CHEBI:37565"/>
    </ligand>
</feature>
<dbReference type="PANTHER" id="PTHR43134">
    <property type="entry name" value="SIGNAL RECOGNITION PARTICLE RECEPTOR SUBUNIT ALPHA"/>
    <property type="match status" value="1"/>
</dbReference>
<keyword evidence="6 10" id="KW-0472">Membrane</keyword>
<dbReference type="GO" id="GO:0005737">
    <property type="term" value="C:cytoplasm"/>
    <property type="evidence" value="ECO:0007669"/>
    <property type="project" value="UniProtKB-SubCell"/>
</dbReference>
<dbReference type="SUPFAM" id="SSF52540">
    <property type="entry name" value="P-loop containing nucleoside triphosphate hydrolases"/>
    <property type="match status" value="1"/>
</dbReference>
<keyword evidence="3 10" id="KW-0547">Nucleotide-binding</keyword>
<feature type="region of interest" description="Disordered" evidence="11">
    <location>
        <begin position="56"/>
        <end position="78"/>
    </location>
</feature>
<dbReference type="PANTHER" id="PTHR43134:SF1">
    <property type="entry name" value="SIGNAL RECOGNITION PARTICLE RECEPTOR SUBUNIT ALPHA"/>
    <property type="match status" value="1"/>
</dbReference>
<dbReference type="FunFam" id="3.40.50.300:FF:000053">
    <property type="entry name" value="Signal recognition particle receptor FtsY"/>
    <property type="match status" value="1"/>
</dbReference>
<keyword evidence="1 10" id="KW-1003">Cell membrane</keyword>
<keyword evidence="7 10" id="KW-0675">Receptor</keyword>
<dbReference type="InterPro" id="IPR042101">
    <property type="entry name" value="SRP54_N_sf"/>
</dbReference>
<proteinExistence type="inferred from homology"/>
<organism evidence="12 13">
    <name type="scientific">Acinetobacter junii</name>
    <dbReference type="NCBI Taxonomy" id="40215"/>
    <lineage>
        <taxon>Bacteria</taxon>
        <taxon>Pseudomonadati</taxon>
        <taxon>Pseudomonadota</taxon>
        <taxon>Gammaproteobacteria</taxon>
        <taxon>Moraxellales</taxon>
        <taxon>Moraxellaceae</taxon>
        <taxon>Acinetobacter</taxon>
    </lineage>
</organism>
<dbReference type="PROSITE" id="PS00300">
    <property type="entry name" value="SRP54"/>
    <property type="match status" value="1"/>
</dbReference>
<comment type="catalytic activity">
    <reaction evidence="8 10">
        <text>GTP + H2O = GDP + phosphate + H(+)</text>
        <dbReference type="Rhea" id="RHEA:19669"/>
        <dbReference type="ChEBI" id="CHEBI:15377"/>
        <dbReference type="ChEBI" id="CHEBI:15378"/>
        <dbReference type="ChEBI" id="CHEBI:37565"/>
        <dbReference type="ChEBI" id="CHEBI:43474"/>
        <dbReference type="ChEBI" id="CHEBI:58189"/>
        <dbReference type="EC" id="3.6.5.4"/>
    </reaction>
</comment>
<keyword evidence="2 10" id="KW-0963">Cytoplasm</keyword>
<dbReference type="GO" id="GO:0005525">
    <property type="term" value="F:GTP binding"/>
    <property type="evidence" value="ECO:0007669"/>
    <property type="project" value="UniProtKB-UniRule"/>
</dbReference>
<comment type="similarity">
    <text evidence="10">Belongs to the GTP-binding SRP family. FtsY subfamily.</text>
</comment>
<dbReference type="InterPro" id="IPR003593">
    <property type="entry name" value="AAA+_ATPase"/>
</dbReference>
<evidence type="ECO:0000256" key="1">
    <source>
        <dbReference type="ARBA" id="ARBA00022475"/>
    </source>
</evidence>
<dbReference type="EMBL" id="QEWH01000035">
    <property type="protein sequence ID" value="RBA48350.1"/>
    <property type="molecule type" value="Genomic_DNA"/>
</dbReference>
<dbReference type="InterPro" id="IPR013822">
    <property type="entry name" value="Signal_recog_particl_SRP54_hlx"/>
</dbReference>
<dbReference type="InterPro" id="IPR004390">
    <property type="entry name" value="SR_rcpt_FtsY"/>
</dbReference>
<dbReference type="InterPro" id="IPR036225">
    <property type="entry name" value="SRP/SRP_N"/>
</dbReference>
<dbReference type="SUPFAM" id="SSF47364">
    <property type="entry name" value="Domain of the SRP/SRP receptor G-proteins"/>
    <property type="match status" value="1"/>
</dbReference>
<evidence type="ECO:0000256" key="5">
    <source>
        <dbReference type="ARBA" id="ARBA00023134"/>
    </source>
</evidence>
<evidence type="ECO:0000313" key="13">
    <source>
        <dbReference type="Proteomes" id="UP000253688"/>
    </source>
</evidence>
<evidence type="ECO:0000256" key="6">
    <source>
        <dbReference type="ARBA" id="ARBA00023136"/>
    </source>
</evidence>
<comment type="caution">
    <text evidence="12">The sequence shown here is derived from an EMBL/GenBank/DDBJ whole genome shotgun (WGS) entry which is preliminary data.</text>
</comment>
<name>A0A365PJK2_ACIJU</name>
<dbReference type="GO" id="GO:0005886">
    <property type="term" value="C:plasma membrane"/>
    <property type="evidence" value="ECO:0007669"/>
    <property type="project" value="UniProtKB-SubCell"/>
</dbReference>
<evidence type="ECO:0000256" key="2">
    <source>
        <dbReference type="ARBA" id="ARBA00022490"/>
    </source>
</evidence>
<dbReference type="Pfam" id="PF00448">
    <property type="entry name" value="SRP54"/>
    <property type="match status" value="1"/>
</dbReference>
<dbReference type="SMART" id="SM00382">
    <property type="entry name" value="AAA"/>
    <property type="match status" value="1"/>
</dbReference>
<feature type="binding site" evidence="10">
    <location>
        <begin position="182"/>
        <end position="189"/>
    </location>
    <ligand>
        <name>GTP</name>
        <dbReference type="ChEBI" id="CHEBI:37565"/>
    </ligand>
</feature>
<evidence type="ECO:0000256" key="10">
    <source>
        <dbReference type="HAMAP-Rule" id="MF_00920"/>
    </source>
</evidence>
<dbReference type="EC" id="3.6.5.4" evidence="10"/>
<dbReference type="AlphaFoldDB" id="A0A365PJK2"/>
<reference evidence="12 13" key="1">
    <citation type="submission" date="2018-04" db="EMBL/GenBank/DDBJ databases">
        <title>Acinetobacter junii Genome sequencing and assembly.</title>
        <authorList>
            <person name="Su J."/>
            <person name="Rensing C."/>
            <person name="Mazhar H.S."/>
        </authorList>
    </citation>
    <scope>NUCLEOTIDE SEQUENCE [LARGE SCALE GENOMIC DNA]</scope>
    <source>
        <strain evidence="12 13">SC22</strain>
    </source>
</reference>
<gene>
    <name evidence="10" type="primary">ftsY</name>
    <name evidence="12" type="ORF">DC346_07335</name>
</gene>
<dbReference type="Pfam" id="PF02881">
    <property type="entry name" value="SRP54_N"/>
    <property type="match status" value="1"/>
</dbReference>
<evidence type="ECO:0000256" key="3">
    <source>
        <dbReference type="ARBA" id="ARBA00022741"/>
    </source>
</evidence>
<dbReference type="FunFam" id="1.20.120.140:FF:000002">
    <property type="entry name" value="Signal recognition particle receptor FtsY"/>
    <property type="match status" value="1"/>
</dbReference>
<dbReference type="NCBIfam" id="TIGR00064">
    <property type="entry name" value="ftsY"/>
    <property type="match status" value="1"/>
</dbReference>
<sequence>MQQQSNMQNKFLIDADIGDDDVTLPSLPAVDVPIIEPAVKTTVETTPAPATNVEITEQHQSVSSEEEEETKSTGFFGRMKDGLTKTRRSFTDGMVNILIGGKEIDDELLEEVEEQLLVADIGVEATKTIIANLTERTARGDLIYSHALYKALQEELVALLAPRVKPLHIDPNKSPYVILMVGVNGVGKTTTIGKLAKRLQGEGKKVMLAAGDTFRAAATEQLQIWGERNDIPVVAQGHGADSASVIFDAFESARAKGIDVLIADTAGRLQNKSNLMEELKKVKRVMQKIDATAPHEIMLIVDAGTGQNAINQVQLFDEAVGLTGITITKLDGTAKGGVLFNIASRTHVPIRYIGVGEKIDDLRPFSAKSFVAALFETEK</sequence>
<evidence type="ECO:0000256" key="9">
    <source>
        <dbReference type="ARBA" id="ARBA00053570"/>
    </source>
</evidence>
<evidence type="ECO:0000256" key="8">
    <source>
        <dbReference type="ARBA" id="ARBA00048027"/>
    </source>
</evidence>
<evidence type="ECO:0000313" key="12">
    <source>
        <dbReference type="EMBL" id="RBA48350.1"/>
    </source>
</evidence>
<dbReference type="SMART" id="SM00963">
    <property type="entry name" value="SRP54_N"/>
    <property type="match status" value="1"/>
</dbReference>
<dbReference type="HAMAP" id="MF_00920">
    <property type="entry name" value="FtsY"/>
    <property type="match status" value="1"/>
</dbReference>
<keyword evidence="4 10" id="KW-0378">Hydrolase</keyword>
<evidence type="ECO:0000256" key="4">
    <source>
        <dbReference type="ARBA" id="ARBA00022801"/>
    </source>
</evidence>
<accession>A0A365PJK2</accession>
<dbReference type="GO" id="GO:0006614">
    <property type="term" value="P:SRP-dependent cotranslational protein targeting to membrane"/>
    <property type="evidence" value="ECO:0007669"/>
    <property type="project" value="InterPro"/>
</dbReference>
<dbReference type="InterPro" id="IPR027417">
    <property type="entry name" value="P-loop_NTPase"/>
</dbReference>
<comment type="function">
    <text evidence="9 10">Involved in targeting and insertion of nascent membrane proteins into the cytoplasmic membrane. Acts as a receptor for the complex formed by the signal recognition particle (SRP) and the ribosome-nascent chain (RNC). Interaction with SRP-RNC leads to the transfer of the RNC complex to the Sec translocase for insertion into the membrane, the hydrolysis of GTP by both Ffh and FtsY, and the dissociation of the SRP-FtsY complex into the individual components.</text>
</comment>
<feature type="binding site" evidence="10">
    <location>
        <begin position="328"/>
        <end position="331"/>
    </location>
    <ligand>
        <name>GTP</name>
        <dbReference type="ChEBI" id="CHEBI:37565"/>
    </ligand>
</feature>
<evidence type="ECO:0000256" key="7">
    <source>
        <dbReference type="ARBA" id="ARBA00023170"/>
    </source>
</evidence>
<dbReference type="CDD" id="cd17874">
    <property type="entry name" value="FtsY"/>
    <property type="match status" value="1"/>
</dbReference>
<dbReference type="InterPro" id="IPR000897">
    <property type="entry name" value="SRP54_GTPase_dom"/>
</dbReference>
<dbReference type="GO" id="GO:0003924">
    <property type="term" value="F:GTPase activity"/>
    <property type="evidence" value="ECO:0007669"/>
    <property type="project" value="UniProtKB-UniRule"/>
</dbReference>
<dbReference type="Proteomes" id="UP000253688">
    <property type="component" value="Unassembled WGS sequence"/>
</dbReference>
<keyword evidence="5 10" id="KW-0342">GTP-binding</keyword>
<evidence type="ECO:0000256" key="11">
    <source>
        <dbReference type="SAM" id="MobiDB-lite"/>
    </source>
</evidence>
<comment type="subunit">
    <text evidence="10">Part of the signal recognition particle protein translocation system, which is composed of SRP and FtsY. SRP is a ribonucleoprotein composed of Ffh and a 4.5S RNA molecule.</text>
</comment>
<protein>
    <recommendedName>
        <fullName evidence="10">Signal recognition particle receptor FtsY</fullName>
        <shortName evidence="10">SRP receptor</shortName>
        <ecNumber evidence="10">3.6.5.4</ecNumber>
    </recommendedName>
</protein>